<dbReference type="SUPFAM" id="SSF55729">
    <property type="entry name" value="Acyl-CoA N-acyltransferases (Nat)"/>
    <property type="match status" value="1"/>
</dbReference>
<accession>A0A382ESQ8</accession>
<dbReference type="InterPro" id="IPR000182">
    <property type="entry name" value="GNAT_dom"/>
</dbReference>
<gene>
    <name evidence="2" type="ORF">METZ01_LOCUS206279</name>
</gene>
<protein>
    <recommendedName>
        <fullName evidence="1">N-acetyltransferase domain-containing protein</fullName>
    </recommendedName>
</protein>
<dbReference type="PANTHER" id="PTHR43233:SF1">
    <property type="entry name" value="FAMILY N-ACETYLTRANSFERASE, PUTATIVE (AFU_ORTHOLOGUE AFUA_6G03350)-RELATED"/>
    <property type="match status" value="1"/>
</dbReference>
<organism evidence="2">
    <name type="scientific">marine metagenome</name>
    <dbReference type="NCBI Taxonomy" id="408172"/>
    <lineage>
        <taxon>unclassified sequences</taxon>
        <taxon>metagenomes</taxon>
        <taxon>ecological metagenomes</taxon>
    </lineage>
</organism>
<dbReference type="CDD" id="cd04301">
    <property type="entry name" value="NAT_SF"/>
    <property type="match status" value="1"/>
</dbReference>
<dbReference type="Gene3D" id="3.40.630.30">
    <property type="match status" value="1"/>
</dbReference>
<dbReference type="InterPro" id="IPR016181">
    <property type="entry name" value="Acyl_CoA_acyltransferase"/>
</dbReference>
<evidence type="ECO:0000259" key="1">
    <source>
        <dbReference type="PROSITE" id="PS51186"/>
    </source>
</evidence>
<dbReference type="EMBL" id="UINC01045992">
    <property type="protein sequence ID" value="SVB53425.1"/>
    <property type="molecule type" value="Genomic_DNA"/>
</dbReference>
<reference evidence="2" key="1">
    <citation type="submission" date="2018-05" db="EMBL/GenBank/DDBJ databases">
        <authorList>
            <person name="Lanie J.A."/>
            <person name="Ng W.-L."/>
            <person name="Kazmierczak K.M."/>
            <person name="Andrzejewski T.M."/>
            <person name="Davidsen T.M."/>
            <person name="Wayne K.J."/>
            <person name="Tettelin H."/>
            <person name="Glass J.I."/>
            <person name="Rusch D."/>
            <person name="Podicherti R."/>
            <person name="Tsui H.-C.T."/>
            <person name="Winkler M.E."/>
        </authorList>
    </citation>
    <scope>NUCLEOTIDE SEQUENCE</scope>
</reference>
<feature type="domain" description="N-acetyltransferase" evidence="1">
    <location>
        <begin position="5"/>
        <end position="134"/>
    </location>
</feature>
<evidence type="ECO:0000313" key="2">
    <source>
        <dbReference type="EMBL" id="SVB53425.1"/>
    </source>
</evidence>
<dbReference type="InterPro" id="IPR053144">
    <property type="entry name" value="Acetyltransferase_Butenolide"/>
</dbReference>
<dbReference type="PANTHER" id="PTHR43233">
    <property type="entry name" value="FAMILY N-ACETYLTRANSFERASE, PUTATIVE (AFU_ORTHOLOGUE AFUA_6G03350)-RELATED"/>
    <property type="match status" value="1"/>
</dbReference>
<dbReference type="PROSITE" id="PS51186">
    <property type="entry name" value="GNAT"/>
    <property type="match status" value="1"/>
</dbReference>
<dbReference type="AlphaFoldDB" id="A0A382ESQ8"/>
<sequence length="134" mass="15221">MISYQKINHLSCEDFIDVLEKSSLSERRPVNDVKCLQGMIDHSNLIIGAYHNHSLIGIARAVTDFHYCCYLSDLAVSKEFQNQGVGKSLINKAFHCLQPTCKLILLSAPSAEKYYPKIGFIRHESCWFTTKPLN</sequence>
<dbReference type="GO" id="GO:0016747">
    <property type="term" value="F:acyltransferase activity, transferring groups other than amino-acyl groups"/>
    <property type="evidence" value="ECO:0007669"/>
    <property type="project" value="InterPro"/>
</dbReference>
<proteinExistence type="predicted"/>
<name>A0A382ESQ8_9ZZZZ</name>
<dbReference type="Pfam" id="PF13673">
    <property type="entry name" value="Acetyltransf_10"/>
    <property type="match status" value="1"/>
</dbReference>